<name>A0ABQ5MI85_9FLAO</name>
<reference evidence="1" key="1">
    <citation type="submission" date="2022-07" db="EMBL/GenBank/DDBJ databases">
        <title>Taxonomy of Novel Oxalotrophic and Methylotrophic Bacteria.</title>
        <authorList>
            <person name="Sahin N."/>
            <person name="Tani A."/>
        </authorList>
    </citation>
    <scope>NUCLEOTIDE SEQUENCE</scope>
    <source>
        <strain evidence="1">Y10</strain>
    </source>
</reference>
<proteinExistence type="predicted"/>
<accession>A0ABQ5MI85</accession>
<evidence type="ECO:0000313" key="1">
    <source>
        <dbReference type="EMBL" id="GLB48755.1"/>
    </source>
</evidence>
<keyword evidence="2" id="KW-1185">Reference proteome</keyword>
<gene>
    <name evidence="1" type="ORF">Y10_11230</name>
</gene>
<sequence>MLALAEYNGVFIESTITMKDGTEVTGFRYRAHFAESAETIDYFESNWEVLFANDMTYEPGEYSYYQHLLKYENNNYLVYKMVSPVALELANVAKVTVVNIISASYDIHINEPLSVTDKQWMDTPSITSYYYNTGEFCDSEVFIHAAGEVADEVLAQLKAITTKYTAKLKAVEESNKDHRVDDDEAEIFSAIYNEQKKEIETFLKQHKALKTITITMCSC</sequence>
<dbReference type="Proteomes" id="UP001143543">
    <property type="component" value="Unassembled WGS sequence"/>
</dbReference>
<comment type="caution">
    <text evidence="1">The sequence shown here is derived from an EMBL/GenBank/DDBJ whole genome shotgun (WGS) entry which is preliminary data.</text>
</comment>
<protein>
    <submittedName>
        <fullName evidence="1">Uncharacterized protein</fullName>
    </submittedName>
</protein>
<dbReference type="EMBL" id="BRVO01000001">
    <property type="protein sequence ID" value="GLB48755.1"/>
    <property type="molecule type" value="Genomic_DNA"/>
</dbReference>
<evidence type="ECO:0000313" key="2">
    <source>
        <dbReference type="Proteomes" id="UP001143543"/>
    </source>
</evidence>
<organism evidence="1 2">
    <name type="scientific">Neptunitalea lumnitzerae</name>
    <dbReference type="NCBI Taxonomy" id="2965509"/>
    <lineage>
        <taxon>Bacteria</taxon>
        <taxon>Pseudomonadati</taxon>
        <taxon>Bacteroidota</taxon>
        <taxon>Flavobacteriia</taxon>
        <taxon>Flavobacteriales</taxon>
        <taxon>Flavobacteriaceae</taxon>
        <taxon>Neptunitalea</taxon>
    </lineage>
</organism>